<proteinExistence type="predicted"/>
<dbReference type="EMBL" id="CM004483">
    <property type="protein sequence ID" value="OCT60152.1"/>
    <property type="molecule type" value="Genomic_DNA"/>
</dbReference>
<protein>
    <submittedName>
        <fullName evidence="1">Uncharacterized protein</fullName>
    </submittedName>
</protein>
<name>A0A974H0C6_XENLA</name>
<dbReference type="Proteomes" id="UP000694892">
    <property type="component" value="Chromosome 9_10S"/>
</dbReference>
<dbReference type="AlphaFoldDB" id="A0A974H0C6"/>
<reference evidence="2" key="1">
    <citation type="journal article" date="2016" name="Nature">
        <title>Genome evolution in the allotetraploid frog Xenopus laevis.</title>
        <authorList>
            <person name="Session A.M."/>
            <person name="Uno Y."/>
            <person name="Kwon T."/>
            <person name="Chapman J.A."/>
            <person name="Toyoda A."/>
            <person name="Takahashi S."/>
            <person name="Fukui A."/>
            <person name="Hikosaka A."/>
            <person name="Suzuki A."/>
            <person name="Kondo M."/>
            <person name="van Heeringen S.J."/>
            <person name="Quigley I."/>
            <person name="Heinz S."/>
            <person name="Ogino H."/>
            <person name="Ochi H."/>
            <person name="Hellsten U."/>
            <person name="Lyons J.B."/>
            <person name="Simakov O."/>
            <person name="Putnam N."/>
            <person name="Stites J."/>
            <person name="Kuroki Y."/>
            <person name="Tanaka T."/>
            <person name="Michiue T."/>
            <person name="Watanabe M."/>
            <person name="Bogdanovic O."/>
            <person name="Lister R."/>
            <person name="Georgiou G."/>
            <person name="Paranjpe S.S."/>
            <person name="van Kruijsbergen I."/>
            <person name="Shu S."/>
            <person name="Carlson J."/>
            <person name="Kinoshita T."/>
            <person name="Ohta Y."/>
            <person name="Mawaribuchi S."/>
            <person name="Jenkins J."/>
            <person name="Grimwood J."/>
            <person name="Schmutz J."/>
            <person name="Mitros T."/>
            <person name="Mozaffari S.V."/>
            <person name="Suzuki Y."/>
            <person name="Haramoto Y."/>
            <person name="Yamamoto T.S."/>
            <person name="Takagi C."/>
            <person name="Heald R."/>
            <person name="Miller K."/>
            <person name="Haudenschild C."/>
            <person name="Kitzman J."/>
            <person name="Nakayama T."/>
            <person name="Izutsu Y."/>
            <person name="Robert J."/>
            <person name="Fortriede J."/>
            <person name="Burns K."/>
            <person name="Lotay V."/>
            <person name="Karimi K."/>
            <person name="Yasuoka Y."/>
            <person name="Dichmann D.S."/>
            <person name="Flajnik M.F."/>
            <person name="Houston D.W."/>
            <person name="Shendure J."/>
            <person name="DuPasquier L."/>
            <person name="Vize P.D."/>
            <person name="Zorn A.M."/>
            <person name="Ito M."/>
            <person name="Marcotte E.M."/>
            <person name="Wallingford J.B."/>
            <person name="Ito Y."/>
            <person name="Asashima M."/>
            <person name="Ueno N."/>
            <person name="Matsuda Y."/>
            <person name="Veenstra G.J."/>
            <person name="Fujiyama A."/>
            <person name="Harland R.M."/>
            <person name="Taira M."/>
            <person name="Rokhsar D.S."/>
        </authorList>
    </citation>
    <scope>NUCLEOTIDE SEQUENCE [LARGE SCALE GENOMIC DNA]</scope>
    <source>
        <strain evidence="2">J</strain>
    </source>
</reference>
<organism evidence="1 2">
    <name type="scientific">Xenopus laevis</name>
    <name type="common">African clawed frog</name>
    <dbReference type="NCBI Taxonomy" id="8355"/>
    <lineage>
        <taxon>Eukaryota</taxon>
        <taxon>Metazoa</taxon>
        <taxon>Chordata</taxon>
        <taxon>Craniata</taxon>
        <taxon>Vertebrata</taxon>
        <taxon>Euteleostomi</taxon>
        <taxon>Amphibia</taxon>
        <taxon>Batrachia</taxon>
        <taxon>Anura</taxon>
        <taxon>Pipoidea</taxon>
        <taxon>Pipidae</taxon>
        <taxon>Xenopodinae</taxon>
        <taxon>Xenopus</taxon>
        <taxon>Xenopus</taxon>
    </lineage>
</organism>
<gene>
    <name evidence="1" type="ORF">XELAEV_18046170mg</name>
</gene>
<accession>A0A974H0C6</accession>
<evidence type="ECO:0000313" key="1">
    <source>
        <dbReference type="EMBL" id="OCT60152.1"/>
    </source>
</evidence>
<sequence length="69" mass="7857">MEAQQGKMGHNCYQIIAGNWNYISHNCPVLCYDSIKECMISDAVTSSDTRYALVDFALYPIAWNPLYSM</sequence>
<evidence type="ECO:0000313" key="2">
    <source>
        <dbReference type="Proteomes" id="UP000694892"/>
    </source>
</evidence>